<evidence type="ECO:0000313" key="2">
    <source>
        <dbReference type="EMBL" id="RRT66049.1"/>
    </source>
</evidence>
<reference evidence="2 3" key="1">
    <citation type="journal article" date="2014" name="Agronomy (Basel)">
        <title>A Draft Genome Sequence for Ensete ventricosum, the Drought-Tolerant Tree Against Hunger.</title>
        <authorList>
            <person name="Harrison J."/>
            <person name="Moore K.A."/>
            <person name="Paszkiewicz K."/>
            <person name="Jones T."/>
            <person name="Grant M."/>
            <person name="Ambacheew D."/>
            <person name="Muzemil S."/>
            <person name="Studholme D.J."/>
        </authorList>
    </citation>
    <scope>NUCLEOTIDE SEQUENCE [LARGE SCALE GENOMIC DNA]</scope>
</reference>
<sequence>SHPRPPPTRAVEGEGGGTGADPGEKRTGAEISRDGAEVAELAGGERGDEPPPQRQMRCKGTWEAIDK</sequence>
<proteinExistence type="predicted"/>
<feature type="non-terminal residue" evidence="2">
    <location>
        <position position="1"/>
    </location>
</feature>
<dbReference type="Proteomes" id="UP000287651">
    <property type="component" value="Unassembled WGS sequence"/>
</dbReference>
<organism evidence="2 3">
    <name type="scientific">Ensete ventricosum</name>
    <name type="common">Abyssinian banana</name>
    <name type="synonym">Musa ensete</name>
    <dbReference type="NCBI Taxonomy" id="4639"/>
    <lineage>
        <taxon>Eukaryota</taxon>
        <taxon>Viridiplantae</taxon>
        <taxon>Streptophyta</taxon>
        <taxon>Embryophyta</taxon>
        <taxon>Tracheophyta</taxon>
        <taxon>Spermatophyta</taxon>
        <taxon>Magnoliopsida</taxon>
        <taxon>Liliopsida</taxon>
        <taxon>Zingiberales</taxon>
        <taxon>Musaceae</taxon>
        <taxon>Ensete</taxon>
    </lineage>
</organism>
<feature type="region of interest" description="Disordered" evidence="1">
    <location>
        <begin position="1"/>
        <end position="67"/>
    </location>
</feature>
<gene>
    <name evidence="2" type="ORF">B296_00038447</name>
</gene>
<dbReference type="AlphaFoldDB" id="A0A426ZPY4"/>
<accession>A0A426ZPY4</accession>
<evidence type="ECO:0000256" key="1">
    <source>
        <dbReference type="SAM" id="MobiDB-lite"/>
    </source>
</evidence>
<protein>
    <submittedName>
        <fullName evidence="2">Uncharacterized protein</fullName>
    </submittedName>
</protein>
<dbReference type="EMBL" id="AMZH03005580">
    <property type="protein sequence ID" value="RRT66049.1"/>
    <property type="molecule type" value="Genomic_DNA"/>
</dbReference>
<feature type="compositionally biased region" description="Basic and acidic residues" evidence="1">
    <location>
        <begin position="22"/>
        <end position="36"/>
    </location>
</feature>
<name>A0A426ZPY4_ENSVE</name>
<comment type="caution">
    <text evidence="2">The sequence shown here is derived from an EMBL/GenBank/DDBJ whole genome shotgun (WGS) entry which is preliminary data.</text>
</comment>
<evidence type="ECO:0000313" key="3">
    <source>
        <dbReference type="Proteomes" id="UP000287651"/>
    </source>
</evidence>